<dbReference type="CDD" id="cd06581">
    <property type="entry name" value="TM_PBP1_LivM_like"/>
    <property type="match status" value="1"/>
</dbReference>
<dbReference type="RefSeq" id="WP_284482654.1">
    <property type="nucleotide sequence ID" value="NZ_JASNJD010000019.1"/>
</dbReference>
<keyword evidence="8 9" id="KW-0472">Membrane</keyword>
<keyword evidence="7 9" id="KW-1133">Transmembrane helix</keyword>
<evidence type="ECO:0000313" key="11">
    <source>
        <dbReference type="EMBL" id="MDK3019883.1"/>
    </source>
</evidence>
<keyword evidence="4 9" id="KW-0812">Transmembrane</keyword>
<evidence type="ECO:0000313" key="12">
    <source>
        <dbReference type="Proteomes" id="UP001243757"/>
    </source>
</evidence>
<dbReference type="PROSITE" id="PS50893">
    <property type="entry name" value="ABC_TRANSPORTER_2"/>
    <property type="match status" value="1"/>
</dbReference>
<dbReference type="Pfam" id="PF00005">
    <property type="entry name" value="ABC_tran"/>
    <property type="match status" value="1"/>
</dbReference>
<evidence type="ECO:0000256" key="1">
    <source>
        <dbReference type="ARBA" id="ARBA00004651"/>
    </source>
</evidence>
<gene>
    <name evidence="11" type="ORF">QO033_19555</name>
</gene>
<feature type="transmembrane region" description="Helical" evidence="9">
    <location>
        <begin position="222"/>
        <end position="240"/>
    </location>
</feature>
<evidence type="ECO:0000256" key="2">
    <source>
        <dbReference type="ARBA" id="ARBA00022448"/>
    </source>
</evidence>
<dbReference type="Pfam" id="PF02653">
    <property type="entry name" value="BPD_transp_2"/>
    <property type="match status" value="1"/>
</dbReference>
<evidence type="ECO:0000256" key="6">
    <source>
        <dbReference type="ARBA" id="ARBA00022840"/>
    </source>
</evidence>
<evidence type="ECO:0000256" key="5">
    <source>
        <dbReference type="ARBA" id="ARBA00022741"/>
    </source>
</evidence>
<comment type="subcellular location">
    <subcellularLocation>
        <location evidence="1">Cell membrane</location>
        <topology evidence="1">Multi-pass membrane protein</topology>
    </subcellularLocation>
</comment>
<dbReference type="SMART" id="SM00382">
    <property type="entry name" value="AAA"/>
    <property type="match status" value="1"/>
</dbReference>
<dbReference type="InterPro" id="IPR003439">
    <property type="entry name" value="ABC_transporter-like_ATP-bd"/>
</dbReference>
<feature type="transmembrane region" description="Helical" evidence="9">
    <location>
        <begin position="173"/>
        <end position="192"/>
    </location>
</feature>
<feature type="transmembrane region" description="Helical" evidence="9">
    <location>
        <begin position="99"/>
        <end position="123"/>
    </location>
</feature>
<keyword evidence="5" id="KW-0547">Nucleotide-binding</keyword>
<organism evidence="11 12">
    <name type="scientific">Pseudodonghicola flavimaris</name>
    <dbReference type="NCBI Taxonomy" id="3050036"/>
    <lineage>
        <taxon>Bacteria</taxon>
        <taxon>Pseudomonadati</taxon>
        <taxon>Pseudomonadota</taxon>
        <taxon>Alphaproteobacteria</taxon>
        <taxon>Rhodobacterales</taxon>
        <taxon>Paracoccaceae</taxon>
        <taxon>Pseudodonghicola</taxon>
    </lineage>
</organism>
<dbReference type="Proteomes" id="UP001243757">
    <property type="component" value="Unassembled WGS sequence"/>
</dbReference>
<dbReference type="InterPro" id="IPR027417">
    <property type="entry name" value="P-loop_NTPase"/>
</dbReference>
<accession>A0ABT7F5J5</accession>
<evidence type="ECO:0000256" key="4">
    <source>
        <dbReference type="ARBA" id="ARBA00022692"/>
    </source>
</evidence>
<dbReference type="InterPro" id="IPR043428">
    <property type="entry name" value="LivM-like"/>
</dbReference>
<evidence type="ECO:0000256" key="9">
    <source>
        <dbReference type="SAM" id="Phobius"/>
    </source>
</evidence>
<reference evidence="11 12" key="1">
    <citation type="submission" date="2023-05" db="EMBL/GenBank/DDBJ databases">
        <title>Pseudodonghicola sp. nov.</title>
        <authorList>
            <person name="Huang J."/>
        </authorList>
    </citation>
    <scope>NUCLEOTIDE SEQUENCE [LARGE SCALE GENOMIC DNA]</scope>
    <source>
        <strain evidence="11 12">IC7</strain>
    </source>
</reference>
<dbReference type="EMBL" id="JASNJD010000019">
    <property type="protein sequence ID" value="MDK3019883.1"/>
    <property type="molecule type" value="Genomic_DNA"/>
</dbReference>
<feature type="transmembrane region" description="Helical" evidence="9">
    <location>
        <begin position="52"/>
        <end position="79"/>
    </location>
</feature>
<keyword evidence="3" id="KW-1003">Cell membrane</keyword>
<evidence type="ECO:0000256" key="3">
    <source>
        <dbReference type="ARBA" id="ARBA00022475"/>
    </source>
</evidence>
<dbReference type="Gene3D" id="3.40.50.300">
    <property type="entry name" value="P-loop containing nucleotide triphosphate hydrolases"/>
    <property type="match status" value="1"/>
</dbReference>
<dbReference type="InterPro" id="IPR003593">
    <property type="entry name" value="AAA+_ATPase"/>
</dbReference>
<dbReference type="InterPro" id="IPR051120">
    <property type="entry name" value="ABC_AA/LPS_Transport"/>
</dbReference>
<feature type="transmembrane region" description="Helical" evidence="9">
    <location>
        <begin position="130"/>
        <end position="153"/>
    </location>
</feature>
<sequence>MPDTLAASLPRNAAVRRRVLLLGLLALVALALVIFGPLVLSRFSINVLTRSMIYAILAITVDLLWGFTGILTFGQAAFFGVGAYATAMLLTHIGSSPSLMALALLLAILVPIVLGVIVGWLSFYYGSTPIYATVISLVFPIVVTQLIYSGGTLTGSSSGMVGYFGLPFGLEGFFRLSGISLVIVALGALIFVRSDSGRILTAIRDNETRCAYLGLNTQRIKILLTAVLAGVAGLAGFLYANASGVVAPENTSFVFGTELVVWTALGGRGTILGPVLGTIGIDYLSASLSGELPFLWQLVVGALFVVMIIFLPNGLAALVTRLTRRGRGEVVAGAGPELVPQPPRSHAAPSDAPLLSIDKLEKSYGSQKVLTDITLDVAPGELVSLVGPNGAGKTTMMRCLTDGKESSGGVVRIAGKSIAGMVPNQIVALGVGRKFQVASVFESLTVAECLRMSRAALEAPSIVTASDRLSLPPAAIEILQLTGLDKLLTAEVSLLSHGQKQSLELAMVVALEPRMILLDEPTAGLTKAERTTIGTILKKLTNELGFAAILVEHDLDFVRDISSRIVVLHQGRLVLDGSVEEVVNSDIVKTIYSGGDHV</sequence>
<feature type="transmembrane region" description="Helical" evidence="9">
    <location>
        <begin position="294"/>
        <end position="319"/>
    </location>
</feature>
<evidence type="ECO:0000256" key="8">
    <source>
        <dbReference type="ARBA" id="ARBA00023136"/>
    </source>
</evidence>
<proteinExistence type="predicted"/>
<feature type="transmembrane region" description="Helical" evidence="9">
    <location>
        <begin position="20"/>
        <end position="40"/>
    </location>
</feature>
<keyword evidence="2" id="KW-0813">Transport</keyword>
<comment type="caution">
    <text evidence="11">The sequence shown here is derived from an EMBL/GenBank/DDBJ whole genome shotgun (WGS) entry which is preliminary data.</text>
</comment>
<dbReference type="GO" id="GO:0005524">
    <property type="term" value="F:ATP binding"/>
    <property type="evidence" value="ECO:0007669"/>
    <property type="project" value="UniProtKB-KW"/>
</dbReference>
<evidence type="ECO:0000259" key="10">
    <source>
        <dbReference type="PROSITE" id="PS50893"/>
    </source>
</evidence>
<dbReference type="InterPro" id="IPR001851">
    <property type="entry name" value="ABC_transp_permease"/>
</dbReference>
<dbReference type="PANTHER" id="PTHR45772">
    <property type="entry name" value="CONSERVED COMPONENT OF ABC TRANSPORTER FOR NATURAL AMINO ACIDS-RELATED"/>
    <property type="match status" value="1"/>
</dbReference>
<dbReference type="SUPFAM" id="SSF52540">
    <property type="entry name" value="P-loop containing nucleoside triphosphate hydrolases"/>
    <property type="match status" value="1"/>
</dbReference>
<feature type="domain" description="ABC transporter" evidence="10">
    <location>
        <begin position="355"/>
        <end position="595"/>
    </location>
</feature>
<evidence type="ECO:0000256" key="7">
    <source>
        <dbReference type="ARBA" id="ARBA00022989"/>
    </source>
</evidence>
<keyword evidence="12" id="KW-1185">Reference proteome</keyword>
<keyword evidence="6 11" id="KW-0067">ATP-binding</keyword>
<name>A0ABT7F5J5_9RHOB</name>
<protein>
    <submittedName>
        <fullName evidence="11">ATP-binding cassette domain-containing protein</fullName>
    </submittedName>
</protein>